<evidence type="ECO:0000259" key="8">
    <source>
        <dbReference type="PROSITE" id="PS50048"/>
    </source>
</evidence>
<evidence type="ECO:0000256" key="2">
    <source>
        <dbReference type="ARBA" id="ARBA00022833"/>
    </source>
</evidence>
<dbReference type="Pfam" id="PF00172">
    <property type="entry name" value="Zn_clus"/>
    <property type="match status" value="1"/>
</dbReference>
<keyword evidence="5" id="KW-0804">Transcription</keyword>
<dbReference type="OrthoDB" id="2943660at2759"/>
<name>A0A9W9Q2Q0_9EURO</name>
<dbReference type="InterPro" id="IPR001138">
    <property type="entry name" value="Zn2Cys6_DnaBD"/>
</dbReference>
<proteinExistence type="predicted"/>
<feature type="domain" description="Zn(2)-C6 fungal-type" evidence="8">
    <location>
        <begin position="25"/>
        <end position="55"/>
    </location>
</feature>
<evidence type="ECO:0000256" key="6">
    <source>
        <dbReference type="ARBA" id="ARBA00023242"/>
    </source>
</evidence>
<dbReference type="InterPro" id="IPR036864">
    <property type="entry name" value="Zn2-C6_fun-type_DNA-bd_sf"/>
</dbReference>
<organism evidence="9 10">
    <name type="scientific">Penicillium atrosanguineum</name>
    <dbReference type="NCBI Taxonomy" id="1132637"/>
    <lineage>
        <taxon>Eukaryota</taxon>
        <taxon>Fungi</taxon>
        <taxon>Dikarya</taxon>
        <taxon>Ascomycota</taxon>
        <taxon>Pezizomycotina</taxon>
        <taxon>Eurotiomycetes</taxon>
        <taxon>Eurotiomycetidae</taxon>
        <taxon>Eurotiales</taxon>
        <taxon>Aspergillaceae</taxon>
        <taxon>Penicillium</taxon>
    </lineage>
</organism>
<feature type="region of interest" description="Disordered" evidence="7">
    <location>
        <begin position="1"/>
        <end position="31"/>
    </location>
</feature>
<dbReference type="GO" id="GO:0003677">
    <property type="term" value="F:DNA binding"/>
    <property type="evidence" value="ECO:0007669"/>
    <property type="project" value="UniProtKB-KW"/>
</dbReference>
<dbReference type="Gene3D" id="4.10.240.10">
    <property type="entry name" value="Zn(2)-C6 fungal-type DNA-binding domain"/>
    <property type="match status" value="1"/>
</dbReference>
<evidence type="ECO:0000313" key="9">
    <source>
        <dbReference type="EMBL" id="KAJ5323475.1"/>
    </source>
</evidence>
<reference evidence="9" key="2">
    <citation type="journal article" date="2023" name="IMA Fungus">
        <title>Comparative genomic study of the Penicillium genus elucidates a diverse pangenome and 15 lateral gene transfer events.</title>
        <authorList>
            <person name="Petersen C."/>
            <person name="Sorensen T."/>
            <person name="Nielsen M.R."/>
            <person name="Sondergaard T.E."/>
            <person name="Sorensen J.L."/>
            <person name="Fitzpatrick D.A."/>
            <person name="Frisvad J.C."/>
            <person name="Nielsen K.L."/>
        </authorList>
    </citation>
    <scope>NUCLEOTIDE SEQUENCE</scope>
    <source>
        <strain evidence="9">IBT 21472</strain>
    </source>
</reference>
<keyword evidence="2" id="KW-0862">Zinc</keyword>
<dbReference type="InterPro" id="IPR013700">
    <property type="entry name" value="AflR"/>
</dbReference>
<dbReference type="SUPFAM" id="SSF57701">
    <property type="entry name" value="Zn2/Cys6 DNA-binding domain"/>
    <property type="match status" value="1"/>
</dbReference>
<feature type="region of interest" description="Disordered" evidence="7">
    <location>
        <begin position="223"/>
        <end position="245"/>
    </location>
</feature>
<evidence type="ECO:0000256" key="7">
    <source>
        <dbReference type="SAM" id="MobiDB-lite"/>
    </source>
</evidence>
<keyword evidence="4" id="KW-0238">DNA-binding</keyword>
<feature type="compositionally biased region" description="Polar residues" evidence="7">
    <location>
        <begin position="231"/>
        <end position="243"/>
    </location>
</feature>
<dbReference type="GO" id="GO:0000981">
    <property type="term" value="F:DNA-binding transcription factor activity, RNA polymerase II-specific"/>
    <property type="evidence" value="ECO:0007669"/>
    <property type="project" value="InterPro"/>
</dbReference>
<protein>
    <recommendedName>
        <fullName evidence="8">Zn(2)-C6 fungal-type domain-containing protein</fullName>
    </recommendedName>
</protein>
<dbReference type="PANTHER" id="PTHR47660">
    <property type="entry name" value="TRANSCRIPTION FACTOR WITH C2H2 AND ZN(2)-CYS(6) DNA BINDING DOMAIN (EUROFUNG)-RELATED-RELATED"/>
    <property type="match status" value="1"/>
</dbReference>
<accession>A0A9W9Q2Q0</accession>
<evidence type="ECO:0000256" key="4">
    <source>
        <dbReference type="ARBA" id="ARBA00023125"/>
    </source>
</evidence>
<feature type="region of interest" description="Disordered" evidence="7">
    <location>
        <begin position="86"/>
        <end position="120"/>
    </location>
</feature>
<dbReference type="Proteomes" id="UP001147746">
    <property type="component" value="Unassembled WGS sequence"/>
</dbReference>
<keyword evidence="1" id="KW-0479">Metal-binding</keyword>
<dbReference type="Pfam" id="PF08493">
    <property type="entry name" value="AflR"/>
    <property type="match status" value="1"/>
</dbReference>
<reference evidence="9" key="1">
    <citation type="submission" date="2022-12" db="EMBL/GenBank/DDBJ databases">
        <authorList>
            <person name="Petersen C."/>
        </authorList>
    </citation>
    <scope>NUCLEOTIDE SEQUENCE</scope>
    <source>
        <strain evidence="9">IBT 21472</strain>
    </source>
</reference>
<dbReference type="PANTHER" id="PTHR47660:SF2">
    <property type="entry name" value="TRANSCRIPTION FACTOR WITH C2H2 AND ZN(2)-CYS(6) DNA BINDING DOMAIN (EUROFUNG)"/>
    <property type="match status" value="1"/>
</dbReference>
<evidence type="ECO:0000313" key="10">
    <source>
        <dbReference type="Proteomes" id="UP001147746"/>
    </source>
</evidence>
<gene>
    <name evidence="9" type="ORF">N7476_002075</name>
</gene>
<dbReference type="AlphaFoldDB" id="A0A9W9Q2Q0"/>
<dbReference type="GO" id="GO:0045122">
    <property type="term" value="P:aflatoxin biosynthetic process"/>
    <property type="evidence" value="ECO:0007669"/>
    <property type="project" value="InterPro"/>
</dbReference>
<feature type="compositionally biased region" description="Basic and acidic residues" evidence="7">
    <location>
        <begin position="14"/>
        <end position="26"/>
    </location>
</feature>
<evidence type="ECO:0000256" key="3">
    <source>
        <dbReference type="ARBA" id="ARBA00023015"/>
    </source>
</evidence>
<comment type="caution">
    <text evidence="9">The sequence shown here is derived from an EMBL/GenBank/DDBJ whole genome shotgun (WGS) entry which is preliminary data.</text>
</comment>
<dbReference type="PRINTS" id="PR00755">
    <property type="entry name" value="AFLATOXINBRP"/>
</dbReference>
<dbReference type="CDD" id="cd00067">
    <property type="entry name" value="GAL4"/>
    <property type="match status" value="1"/>
</dbReference>
<dbReference type="SMART" id="SM00066">
    <property type="entry name" value="GAL4"/>
    <property type="match status" value="1"/>
</dbReference>
<keyword evidence="3" id="KW-0805">Transcription regulation</keyword>
<keyword evidence="6" id="KW-0539">Nucleus</keyword>
<dbReference type="GO" id="GO:0005634">
    <property type="term" value="C:nucleus"/>
    <property type="evidence" value="ECO:0007669"/>
    <property type="project" value="InterPro"/>
</dbReference>
<dbReference type="EMBL" id="JAPZBO010000002">
    <property type="protein sequence ID" value="KAJ5323475.1"/>
    <property type="molecule type" value="Genomic_DNA"/>
</dbReference>
<dbReference type="PROSITE" id="PS00463">
    <property type="entry name" value="ZN2_CY6_FUNGAL_1"/>
    <property type="match status" value="1"/>
</dbReference>
<evidence type="ECO:0000256" key="1">
    <source>
        <dbReference type="ARBA" id="ARBA00022723"/>
    </source>
</evidence>
<evidence type="ECO:0000256" key="5">
    <source>
        <dbReference type="ARBA" id="ARBA00023163"/>
    </source>
</evidence>
<keyword evidence="10" id="KW-1185">Reference proteome</keyword>
<sequence length="427" mass="46733">MSPSNATKTAKAGGKNDKPGKLKDSCDMCSSSKVKCNKEKPVCGRCRKLGYPCFYSPARRIGRPHPNRRTVSWQSPETRPASLQIDTIFDDSTPPTPKDLQDPASEAEPRQNPLIRDSGGETGCGENALQWLDELYTSSSCVAERQRPLAIYSNMTSQYGSNAAFNPDRASLYPQSPLEAPELFNFPGAINNDTYWTQFMPSETAAPLFSVDPIFGQGGSAAMHTRHWDSGDQSCSQSPNSEASEPDCVTGAIEILRQLKASHSRATGVVQADPAGLDLSECMQVVSAAISRLSTITVCPCSQKTYVGTLVATVCLEILDSYDLFFNRPQDANMGEPTRKINIVGHDLQTAIDMDSQLGGFEDLDPKTTSIRALEELPRLANLVMQFSRRYKTDPVIQSMNSLAALAEFLKFRLRLVTNEAFEIGAH</sequence>
<dbReference type="GO" id="GO:0008270">
    <property type="term" value="F:zinc ion binding"/>
    <property type="evidence" value="ECO:0007669"/>
    <property type="project" value="InterPro"/>
</dbReference>
<dbReference type="PROSITE" id="PS50048">
    <property type="entry name" value="ZN2_CY6_FUNGAL_2"/>
    <property type="match status" value="1"/>
</dbReference>